<sequence>MNVNDNPKVNRYLKDETMDRIDHALGRPTFPLEETYRNHFATDANSNRAKEFSKSLYWRKTGQRDDMAFFAVTDLGRHALADHLKLLPDNKIFVVSYWQWSKIVTARSRSTARYDVFCEVSDACDISFGEFLKVSSVRAYA</sequence>
<dbReference type="AlphaFoldDB" id="A0A2P9HHL7"/>
<evidence type="ECO:0000313" key="2">
    <source>
        <dbReference type="Proteomes" id="UP000246073"/>
    </source>
</evidence>
<dbReference type="Proteomes" id="UP000246073">
    <property type="component" value="Unassembled WGS sequence"/>
</dbReference>
<name>A0A2P9HHL7_9HYPH</name>
<gene>
    <name evidence="1" type="ORF">OHAE_3544</name>
</gene>
<proteinExistence type="predicted"/>
<protein>
    <submittedName>
        <fullName evidence="1">Uncharacterized protein</fullName>
    </submittedName>
</protein>
<dbReference type="RefSeq" id="WP_109367505.1">
    <property type="nucleotide sequence ID" value="NZ_OOFM01000004.1"/>
</dbReference>
<reference evidence="2" key="1">
    <citation type="submission" date="2017-12" db="EMBL/GenBank/DDBJ databases">
        <authorList>
            <person name="Diaz M."/>
        </authorList>
    </citation>
    <scope>NUCLEOTIDE SEQUENCE [LARGE SCALE GENOMIC DNA]</scope>
    <source>
        <strain evidence="2">FI11154</strain>
    </source>
</reference>
<dbReference type="EMBL" id="OOFM01000004">
    <property type="protein sequence ID" value="SPL63612.1"/>
    <property type="molecule type" value="Genomic_DNA"/>
</dbReference>
<evidence type="ECO:0000313" key="1">
    <source>
        <dbReference type="EMBL" id="SPL63612.1"/>
    </source>
</evidence>
<organism evidence="1 2">
    <name type="scientific">Ochrobactrum soli</name>
    <dbReference type="NCBI Taxonomy" id="2448455"/>
    <lineage>
        <taxon>Bacteria</taxon>
        <taxon>Pseudomonadati</taxon>
        <taxon>Pseudomonadota</taxon>
        <taxon>Alphaproteobacteria</taxon>
        <taxon>Hyphomicrobiales</taxon>
        <taxon>Brucellaceae</taxon>
        <taxon>Brucella/Ochrobactrum group</taxon>
        <taxon>Ochrobactrum</taxon>
    </lineage>
</organism>
<accession>A0A2P9HHL7</accession>